<sequence>MLMGLSYNNLNKAYKQQQQQRRILGSNQRQLVKYSQKIASTVVDIDVLLDKNETKV</sequence>
<dbReference type="Proteomes" id="UP000887565">
    <property type="component" value="Unplaced"/>
</dbReference>
<dbReference type="WBParaSite" id="nRc.2.0.1.t02472-RA">
    <property type="protein sequence ID" value="nRc.2.0.1.t02472-RA"/>
    <property type="gene ID" value="nRc.2.0.1.g02472"/>
</dbReference>
<protein>
    <submittedName>
        <fullName evidence="2">Uncharacterized protein</fullName>
    </submittedName>
</protein>
<proteinExistence type="predicted"/>
<evidence type="ECO:0000313" key="2">
    <source>
        <dbReference type="WBParaSite" id="nRc.2.0.1.t02472-RA"/>
    </source>
</evidence>
<name>A0A915HMA9_ROMCU</name>
<dbReference type="AlphaFoldDB" id="A0A915HMA9"/>
<reference evidence="2" key="1">
    <citation type="submission" date="2022-11" db="UniProtKB">
        <authorList>
            <consortium name="WormBaseParasite"/>
        </authorList>
    </citation>
    <scope>IDENTIFICATION</scope>
</reference>
<accession>A0A915HMA9</accession>
<keyword evidence="1" id="KW-1185">Reference proteome</keyword>
<organism evidence="1 2">
    <name type="scientific">Romanomermis culicivorax</name>
    <name type="common">Nematode worm</name>
    <dbReference type="NCBI Taxonomy" id="13658"/>
    <lineage>
        <taxon>Eukaryota</taxon>
        <taxon>Metazoa</taxon>
        <taxon>Ecdysozoa</taxon>
        <taxon>Nematoda</taxon>
        <taxon>Enoplea</taxon>
        <taxon>Dorylaimia</taxon>
        <taxon>Mermithida</taxon>
        <taxon>Mermithoidea</taxon>
        <taxon>Mermithidae</taxon>
        <taxon>Romanomermis</taxon>
    </lineage>
</organism>
<evidence type="ECO:0000313" key="1">
    <source>
        <dbReference type="Proteomes" id="UP000887565"/>
    </source>
</evidence>